<accession>C1B9B9</accession>
<dbReference type="PATRIC" id="fig|632772.20.peg.4222"/>
<dbReference type="STRING" id="632772.ROP_40250"/>
<dbReference type="AlphaFoldDB" id="C1B9B9"/>
<dbReference type="EMBL" id="AP011115">
    <property type="protein sequence ID" value="BAH52272.1"/>
    <property type="molecule type" value="Genomic_DNA"/>
</dbReference>
<dbReference type="RefSeq" id="WP_012691209.1">
    <property type="nucleotide sequence ID" value="NC_012522.1"/>
</dbReference>
<gene>
    <name evidence="1" type="ordered locus">ROP_40250</name>
</gene>
<dbReference type="HOGENOM" id="CLU_2773208_0_0_11"/>
<protein>
    <submittedName>
        <fullName evidence="1">Uncharacterized protein</fullName>
    </submittedName>
</protein>
<evidence type="ECO:0000313" key="2">
    <source>
        <dbReference type="Proteomes" id="UP000002212"/>
    </source>
</evidence>
<dbReference type="KEGG" id="rop:ROP_40250"/>
<organism evidence="1 2">
    <name type="scientific">Rhodococcus opacus (strain B4)</name>
    <dbReference type="NCBI Taxonomy" id="632772"/>
    <lineage>
        <taxon>Bacteria</taxon>
        <taxon>Bacillati</taxon>
        <taxon>Actinomycetota</taxon>
        <taxon>Actinomycetes</taxon>
        <taxon>Mycobacteriales</taxon>
        <taxon>Nocardiaceae</taxon>
        <taxon>Rhodococcus</taxon>
    </lineage>
</organism>
<evidence type="ECO:0000313" key="1">
    <source>
        <dbReference type="EMBL" id="BAH52272.1"/>
    </source>
</evidence>
<name>C1B9B9_RHOOB</name>
<proteinExistence type="predicted"/>
<reference evidence="1 2" key="1">
    <citation type="submission" date="2009-03" db="EMBL/GenBank/DDBJ databases">
        <title>Comparison of the complete genome sequences of Rhodococcus erythropolis PR4 and Rhodococcus opacus B4.</title>
        <authorList>
            <person name="Takarada H."/>
            <person name="Sekine M."/>
            <person name="Hosoyama A."/>
            <person name="Yamada R."/>
            <person name="Fujisawa T."/>
            <person name="Omata S."/>
            <person name="Shimizu A."/>
            <person name="Tsukatani N."/>
            <person name="Tanikawa S."/>
            <person name="Fujita N."/>
            <person name="Harayama S."/>
        </authorList>
    </citation>
    <scope>NUCLEOTIDE SEQUENCE [LARGE SCALE GENOMIC DNA]</scope>
    <source>
        <strain evidence="1 2">B4</strain>
    </source>
</reference>
<sequence length="69" mass="7932">MPEHQKRPAKWGEVRDRLIAVCEDAQQQRATATTHTPCCSSHRVDMNCETYRRTHFVEVGPCCAAWTDD</sequence>
<dbReference type="Proteomes" id="UP000002212">
    <property type="component" value="Chromosome"/>
</dbReference>